<reference evidence="8 9" key="2">
    <citation type="journal article" date="2010" name="Stand. Genomic Sci.">
        <title>Complete genome sequence of Desulfohalobium retbaense type strain (HR(100)).</title>
        <authorList>
            <person name="Spring S."/>
            <person name="Nolan M."/>
            <person name="Lapidus A."/>
            <person name="Glavina Del Rio T."/>
            <person name="Copeland A."/>
            <person name="Tice H."/>
            <person name="Cheng J.F."/>
            <person name="Lucas S."/>
            <person name="Land M."/>
            <person name="Chen F."/>
            <person name="Bruce D."/>
            <person name="Goodwin L."/>
            <person name="Pitluck S."/>
            <person name="Ivanova N."/>
            <person name="Mavromatis K."/>
            <person name="Mikhailova N."/>
            <person name="Pati A."/>
            <person name="Chen A."/>
            <person name="Palaniappan K."/>
            <person name="Hauser L."/>
            <person name="Chang Y.J."/>
            <person name="Jeffries C.D."/>
            <person name="Munk C."/>
            <person name="Kiss H."/>
            <person name="Chain P."/>
            <person name="Han C."/>
            <person name="Brettin T."/>
            <person name="Detter J.C."/>
            <person name="Schuler E."/>
            <person name="Goker M."/>
            <person name="Rohde M."/>
            <person name="Bristow J."/>
            <person name="Eisen J.A."/>
            <person name="Markowitz V."/>
            <person name="Hugenholtz P."/>
            <person name="Kyrpides N.C."/>
            <person name="Klenk H.P."/>
        </authorList>
    </citation>
    <scope>NUCLEOTIDE SEQUENCE [LARGE SCALE GENOMIC DNA]</scope>
    <source>
        <strain evidence="9">ATCC 49802 / DSM 20745 / S 6022</strain>
    </source>
</reference>
<evidence type="ECO:0000256" key="1">
    <source>
        <dbReference type="ARBA" id="ARBA00022491"/>
    </source>
</evidence>
<dbReference type="OrthoDB" id="9814200at2"/>
<evidence type="ECO:0000256" key="5">
    <source>
        <dbReference type="PROSITE-ProRule" id="PRU00335"/>
    </source>
</evidence>
<feature type="DNA-binding region" description="H-T-H motif" evidence="5">
    <location>
        <begin position="24"/>
        <end position="43"/>
    </location>
</feature>
<dbReference type="SUPFAM" id="SSF46689">
    <property type="entry name" value="Homeodomain-like"/>
    <property type="match status" value="1"/>
</dbReference>
<name>D1C838_SPHTD</name>
<dbReference type="InParanoid" id="D1C838"/>
<feature type="region of interest" description="Disordered" evidence="6">
    <location>
        <begin position="188"/>
        <end position="211"/>
    </location>
</feature>
<evidence type="ECO:0000259" key="7">
    <source>
        <dbReference type="PROSITE" id="PS50977"/>
    </source>
</evidence>
<dbReference type="KEGG" id="sti:Sthe_2566"/>
<gene>
    <name evidence="8" type="ordered locus">Sthe_2566</name>
</gene>
<dbReference type="GO" id="GO:0000976">
    <property type="term" value="F:transcription cis-regulatory region binding"/>
    <property type="evidence" value="ECO:0007669"/>
    <property type="project" value="TreeGrafter"/>
</dbReference>
<evidence type="ECO:0000256" key="4">
    <source>
        <dbReference type="ARBA" id="ARBA00023163"/>
    </source>
</evidence>
<dbReference type="STRING" id="479434.Sthe_2566"/>
<dbReference type="InterPro" id="IPR001647">
    <property type="entry name" value="HTH_TetR"/>
</dbReference>
<dbReference type="Gene3D" id="1.10.357.10">
    <property type="entry name" value="Tetracycline Repressor, domain 2"/>
    <property type="match status" value="1"/>
</dbReference>
<dbReference type="HOGENOM" id="CLU_069356_12_4_0"/>
<dbReference type="PANTHER" id="PTHR30055">
    <property type="entry name" value="HTH-TYPE TRANSCRIPTIONAL REGULATOR RUTR"/>
    <property type="match status" value="1"/>
</dbReference>
<sequence>MDRRTEIMTAAGRLFSEAGYHVTSMRDLARAVNLQGGSLYAHIASKEEILFEIVSHAADLFLAGAAAVPPDLPPAERVARLVEAHLAVIAREIGNATVFFHEWRFLSPERKAQIQERRDAYEAYFTRAIADGVETGVFRVEDPRLATLFVLSALNWTYQWYDPAGPIPPDEFARQYAAMVLGALGADGPLTPGPSPRVGEGRSTEHAGGAA</sequence>
<organism evidence="8 9">
    <name type="scientific">Sphaerobacter thermophilus (strain ATCC 49802 / DSM 20745 / KCCM 41009 / NCIMB 13125 / S 6022)</name>
    <dbReference type="NCBI Taxonomy" id="479434"/>
    <lineage>
        <taxon>Bacteria</taxon>
        <taxon>Pseudomonadati</taxon>
        <taxon>Thermomicrobiota</taxon>
        <taxon>Thermomicrobia</taxon>
        <taxon>Sphaerobacterales</taxon>
        <taxon>Sphaerobacterineae</taxon>
        <taxon>Sphaerobacteraceae</taxon>
        <taxon>Sphaerobacter</taxon>
    </lineage>
</organism>
<evidence type="ECO:0000256" key="2">
    <source>
        <dbReference type="ARBA" id="ARBA00023015"/>
    </source>
</evidence>
<dbReference type="EMBL" id="CP001824">
    <property type="protein sequence ID" value="ACZ39981.1"/>
    <property type="molecule type" value="Genomic_DNA"/>
</dbReference>
<evidence type="ECO:0000313" key="8">
    <source>
        <dbReference type="EMBL" id="ACZ39981.1"/>
    </source>
</evidence>
<evidence type="ECO:0000313" key="9">
    <source>
        <dbReference type="Proteomes" id="UP000002027"/>
    </source>
</evidence>
<dbReference type="GO" id="GO:0003700">
    <property type="term" value="F:DNA-binding transcription factor activity"/>
    <property type="evidence" value="ECO:0007669"/>
    <property type="project" value="TreeGrafter"/>
</dbReference>
<dbReference type="SUPFAM" id="SSF48498">
    <property type="entry name" value="Tetracyclin repressor-like, C-terminal domain"/>
    <property type="match status" value="1"/>
</dbReference>
<keyword evidence="2" id="KW-0805">Transcription regulation</keyword>
<dbReference type="InterPro" id="IPR009057">
    <property type="entry name" value="Homeodomain-like_sf"/>
</dbReference>
<evidence type="ECO:0000256" key="3">
    <source>
        <dbReference type="ARBA" id="ARBA00023125"/>
    </source>
</evidence>
<dbReference type="Gene3D" id="1.10.10.60">
    <property type="entry name" value="Homeodomain-like"/>
    <property type="match status" value="1"/>
</dbReference>
<dbReference type="InterPro" id="IPR041490">
    <property type="entry name" value="KstR2_TetR_C"/>
</dbReference>
<evidence type="ECO:0000256" key="6">
    <source>
        <dbReference type="SAM" id="MobiDB-lite"/>
    </source>
</evidence>
<keyword evidence="4" id="KW-0804">Transcription</keyword>
<reference evidence="9" key="1">
    <citation type="submission" date="2009-11" db="EMBL/GenBank/DDBJ databases">
        <title>The complete chromosome 2 of Sphaerobacter thermophilus DSM 20745.</title>
        <authorList>
            <person name="Lucas S."/>
            <person name="Copeland A."/>
            <person name="Lapidus A."/>
            <person name="Glavina del Rio T."/>
            <person name="Dalin E."/>
            <person name="Tice H."/>
            <person name="Bruce D."/>
            <person name="Goodwin L."/>
            <person name="Pitluck S."/>
            <person name="Kyrpides N."/>
            <person name="Mavromatis K."/>
            <person name="Ivanova N."/>
            <person name="Mikhailova N."/>
            <person name="LaButti K.M."/>
            <person name="Clum A."/>
            <person name="Sun H.I."/>
            <person name="Brettin T."/>
            <person name="Detter J.C."/>
            <person name="Han C."/>
            <person name="Larimer F."/>
            <person name="Land M."/>
            <person name="Hauser L."/>
            <person name="Markowitz V."/>
            <person name="Cheng J.F."/>
            <person name="Hugenholtz P."/>
            <person name="Woyke T."/>
            <person name="Wu D."/>
            <person name="Steenblock K."/>
            <person name="Schneider S."/>
            <person name="Pukall R."/>
            <person name="Goeker M."/>
            <person name="Klenk H.P."/>
            <person name="Eisen J.A."/>
        </authorList>
    </citation>
    <scope>NUCLEOTIDE SEQUENCE [LARGE SCALE GENOMIC DNA]</scope>
    <source>
        <strain evidence="9">ATCC 49802 / DSM 20745 / S 6022</strain>
    </source>
</reference>
<dbReference type="InterPro" id="IPR036271">
    <property type="entry name" value="Tet_transcr_reg_TetR-rel_C_sf"/>
</dbReference>
<dbReference type="InterPro" id="IPR050109">
    <property type="entry name" value="HTH-type_TetR-like_transc_reg"/>
</dbReference>
<protein>
    <submittedName>
        <fullName evidence="8">Transcriptional regulator, TetR family</fullName>
    </submittedName>
</protein>
<accession>D1C838</accession>
<dbReference type="PRINTS" id="PR00455">
    <property type="entry name" value="HTHTETR"/>
</dbReference>
<dbReference type="FunCoup" id="D1C838">
    <property type="interactions" value="87"/>
</dbReference>
<feature type="domain" description="HTH tetR-type" evidence="7">
    <location>
        <begin position="1"/>
        <end position="61"/>
    </location>
</feature>
<dbReference type="Proteomes" id="UP000002027">
    <property type="component" value="Chromosome 2"/>
</dbReference>
<dbReference type="PANTHER" id="PTHR30055:SF175">
    <property type="entry name" value="HTH-TYPE TRANSCRIPTIONAL REPRESSOR KSTR2"/>
    <property type="match status" value="1"/>
</dbReference>
<keyword evidence="9" id="KW-1185">Reference proteome</keyword>
<keyword evidence="1" id="KW-0678">Repressor</keyword>
<dbReference type="PROSITE" id="PS50977">
    <property type="entry name" value="HTH_TETR_2"/>
    <property type="match status" value="1"/>
</dbReference>
<dbReference type="eggNOG" id="COG1309">
    <property type="taxonomic scope" value="Bacteria"/>
</dbReference>
<dbReference type="AlphaFoldDB" id="D1C838"/>
<proteinExistence type="predicted"/>
<dbReference type="RefSeq" id="WP_012873021.1">
    <property type="nucleotide sequence ID" value="NC_013524.1"/>
</dbReference>
<dbReference type="Pfam" id="PF17932">
    <property type="entry name" value="TetR_C_24"/>
    <property type="match status" value="1"/>
</dbReference>
<keyword evidence="3 5" id="KW-0238">DNA-binding</keyword>
<dbReference type="Pfam" id="PF00440">
    <property type="entry name" value="TetR_N"/>
    <property type="match status" value="1"/>
</dbReference>